<proteinExistence type="predicted"/>
<accession>A0A4C2EN87</accession>
<dbReference type="SMART" id="SM00346">
    <property type="entry name" value="HTH_ICLR"/>
    <property type="match status" value="1"/>
</dbReference>
<dbReference type="AlphaFoldDB" id="A0A4C2EN87"/>
<evidence type="ECO:0000259" key="4">
    <source>
        <dbReference type="PROSITE" id="PS51078"/>
    </source>
</evidence>
<dbReference type="SUPFAM" id="SSF55781">
    <property type="entry name" value="GAF domain-like"/>
    <property type="match status" value="1"/>
</dbReference>
<dbReference type="Proteomes" id="UP000304382">
    <property type="component" value="Unassembled WGS sequence"/>
</dbReference>
<keyword evidence="2" id="KW-0238">DNA-binding</keyword>
<keyword evidence="1" id="KW-0805">Transcription regulation</keyword>
<reference evidence="5 6" key="1">
    <citation type="submission" date="2019-02" db="EMBL/GenBank/DDBJ databases">
        <title>Haloarcula mannanilyticum sp. nov., a mannan degrading haloarchaeon isolated from commercial salt.</title>
        <authorList>
            <person name="Enomoto S."/>
            <person name="Shimane Y."/>
            <person name="Kamekura M."/>
            <person name="Ito T."/>
            <person name="Moriya O."/>
            <person name="Ihara K."/>
            <person name="Takahashi-Ando N."/>
            <person name="Fukushima Y."/>
            <person name="Yoshida Y."/>
            <person name="Usama R."/>
            <person name="Takai K."/>
            <person name="Minegishi H."/>
        </authorList>
    </citation>
    <scope>NUCLEOTIDE SEQUENCE [LARGE SCALE GENOMIC DNA]</scope>
    <source>
        <strain evidence="5 6">MD130-1</strain>
    </source>
</reference>
<dbReference type="Pfam" id="PF09339">
    <property type="entry name" value="HTH_IclR"/>
    <property type="match status" value="1"/>
</dbReference>
<dbReference type="PROSITE" id="PS51078">
    <property type="entry name" value="ICLR_ED"/>
    <property type="match status" value="1"/>
</dbReference>
<protein>
    <submittedName>
        <fullName evidence="5">IclR family transcriptional regulator</fullName>
    </submittedName>
</protein>
<dbReference type="InterPro" id="IPR029016">
    <property type="entry name" value="GAF-like_dom_sf"/>
</dbReference>
<dbReference type="InterPro" id="IPR036388">
    <property type="entry name" value="WH-like_DNA-bd_sf"/>
</dbReference>
<dbReference type="EMBL" id="BIXZ01000014">
    <property type="protein sequence ID" value="GCF16054.1"/>
    <property type="molecule type" value="Genomic_DNA"/>
</dbReference>
<comment type="caution">
    <text evidence="5">The sequence shown here is derived from an EMBL/GenBank/DDBJ whole genome shotgun (WGS) entry which is preliminary data.</text>
</comment>
<dbReference type="InterPro" id="IPR005471">
    <property type="entry name" value="Tscrpt_reg_IclR_N"/>
</dbReference>
<keyword evidence="6" id="KW-1185">Reference proteome</keyword>
<evidence type="ECO:0000256" key="1">
    <source>
        <dbReference type="ARBA" id="ARBA00023015"/>
    </source>
</evidence>
<dbReference type="GO" id="GO:0003700">
    <property type="term" value="F:DNA-binding transcription factor activity"/>
    <property type="evidence" value="ECO:0007669"/>
    <property type="project" value="TreeGrafter"/>
</dbReference>
<sequence>MATHDGSRTVEAVQTTLDIIELLLERDGAGITEIASELDRSKGTIHGHMATLSQNEFVVKEGETYRLSLRYLELGEKVRDRLQIYDVVTEELDDLSASCGELAQFAMPEHGRAVYIYKSAGEKAIQSASSPGKREYMHCLSLGKAMLAHMPRERVEEIIDRHGLVGYTDNTITDPDTLFEELETIRERGYAFDREEKIEGLRCVAAPVKTKEEIIGAISISGPASRFEGEFYEEELPSKVTRSANVIEINSQFS</sequence>
<dbReference type="Pfam" id="PF01614">
    <property type="entry name" value="IclR_C"/>
    <property type="match status" value="1"/>
</dbReference>
<name>A0A4C2EN87_9EURY</name>
<dbReference type="SUPFAM" id="SSF46785">
    <property type="entry name" value="Winged helix' DNA-binding domain"/>
    <property type="match status" value="1"/>
</dbReference>
<evidence type="ECO:0000313" key="5">
    <source>
        <dbReference type="EMBL" id="GCF16054.1"/>
    </source>
</evidence>
<gene>
    <name evidence="5" type="ORF">Harman_39890</name>
</gene>
<dbReference type="OrthoDB" id="14763at2157"/>
<evidence type="ECO:0000256" key="3">
    <source>
        <dbReference type="ARBA" id="ARBA00023163"/>
    </source>
</evidence>
<dbReference type="GO" id="GO:0003677">
    <property type="term" value="F:DNA binding"/>
    <property type="evidence" value="ECO:0007669"/>
    <property type="project" value="UniProtKB-KW"/>
</dbReference>
<dbReference type="PANTHER" id="PTHR30136">
    <property type="entry name" value="HELIX-TURN-HELIX TRANSCRIPTIONAL REGULATOR, ICLR FAMILY"/>
    <property type="match status" value="1"/>
</dbReference>
<dbReference type="PANTHER" id="PTHR30136:SF35">
    <property type="entry name" value="HTH-TYPE TRANSCRIPTIONAL REGULATOR RV1719"/>
    <property type="match status" value="1"/>
</dbReference>
<dbReference type="Gene3D" id="1.10.10.10">
    <property type="entry name" value="Winged helix-like DNA-binding domain superfamily/Winged helix DNA-binding domain"/>
    <property type="match status" value="1"/>
</dbReference>
<evidence type="ECO:0000256" key="2">
    <source>
        <dbReference type="ARBA" id="ARBA00023125"/>
    </source>
</evidence>
<dbReference type="InterPro" id="IPR014757">
    <property type="entry name" value="Tscrpt_reg_IclR_C"/>
</dbReference>
<dbReference type="GO" id="GO:0045892">
    <property type="term" value="P:negative regulation of DNA-templated transcription"/>
    <property type="evidence" value="ECO:0007669"/>
    <property type="project" value="TreeGrafter"/>
</dbReference>
<dbReference type="RefSeq" id="WP_137685439.1">
    <property type="nucleotide sequence ID" value="NZ_BIXZ01000014.1"/>
</dbReference>
<dbReference type="Gene3D" id="3.30.450.40">
    <property type="match status" value="1"/>
</dbReference>
<feature type="domain" description="IclR-ED" evidence="4">
    <location>
        <begin position="70"/>
        <end position="254"/>
    </location>
</feature>
<dbReference type="InterPro" id="IPR036390">
    <property type="entry name" value="WH_DNA-bd_sf"/>
</dbReference>
<organism evidence="5 6">
    <name type="scientific">Haloarcula mannanilytica</name>
    <dbReference type="NCBI Taxonomy" id="2509225"/>
    <lineage>
        <taxon>Archaea</taxon>
        <taxon>Methanobacteriati</taxon>
        <taxon>Methanobacteriota</taxon>
        <taxon>Stenosarchaea group</taxon>
        <taxon>Halobacteria</taxon>
        <taxon>Halobacteriales</taxon>
        <taxon>Haloarculaceae</taxon>
        <taxon>Haloarcula</taxon>
    </lineage>
</organism>
<dbReference type="InterPro" id="IPR050707">
    <property type="entry name" value="HTH_MetabolicPath_Reg"/>
</dbReference>
<evidence type="ECO:0000313" key="6">
    <source>
        <dbReference type="Proteomes" id="UP000304382"/>
    </source>
</evidence>
<keyword evidence="3" id="KW-0804">Transcription</keyword>